<dbReference type="PANTHER" id="PTHR43155:SF2">
    <property type="entry name" value="CYCLIC DI-GMP PHOSPHODIESTERASE PA4108"/>
    <property type="match status" value="1"/>
</dbReference>
<dbReference type="SMART" id="SM00471">
    <property type="entry name" value="HDc"/>
    <property type="match status" value="1"/>
</dbReference>
<protein>
    <submittedName>
        <fullName evidence="2">HDIG domain-containing protein</fullName>
    </submittedName>
</protein>
<evidence type="ECO:0000313" key="2">
    <source>
        <dbReference type="EMBL" id="SNR96999.1"/>
    </source>
</evidence>
<organism evidence="2 3">
    <name type="scientific">Anaerovirgula multivorans</name>
    <dbReference type="NCBI Taxonomy" id="312168"/>
    <lineage>
        <taxon>Bacteria</taxon>
        <taxon>Bacillati</taxon>
        <taxon>Bacillota</taxon>
        <taxon>Clostridia</taxon>
        <taxon>Peptostreptococcales</taxon>
        <taxon>Natronincolaceae</taxon>
        <taxon>Anaerovirgula</taxon>
    </lineage>
</organism>
<evidence type="ECO:0000259" key="1">
    <source>
        <dbReference type="PROSITE" id="PS51832"/>
    </source>
</evidence>
<dbReference type="SUPFAM" id="SSF109604">
    <property type="entry name" value="HD-domain/PDEase-like"/>
    <property type="match status" value="1"/>
</dbReference>
<keyword evidence="3" id="KW-1185">Reference proteome</keyword>
<dbReference type="AlphaFoldDB" id="A0A239AN67"/>
<gene>
    <name evidence="2" type="ORF">SAMN05446037_1002152</name>
</gene>
<feature type="domain" description="HD-GYP" evidence="1">
    <location>
        <begin position="116"/>
        <end position="312"/>
    </location>
</feature>
<sequence length="357" mass="40917">MQKIYLSQIEDGTPIAYDLCNPQGAILVKKGTKMTAFLKQKLQKNNIIYLITNVSPFEVLDDRIKYLDEPVVKQIEEIKKVYKQSFQEISKEFEIFRSGGNIDKKMIASLAKNLVSSINENQQVYMSIQGIRRKDEYTYLHSIDVSIFMILFGKTMSFNAKEIEDAAIAGLLHDIGKTQIRDSILLKPDKLTPEEMEIMKRHTLYGYDILKNQLGYKEDIAKAAKEHHERIDGGGYPQGIKWDKLYLFSKMVAICDIYDAITAERIYKRAMLPHKAIEYLMSIVGTQLEHSLVRKFIHNIAIYPLGTKVLLNTGEEGIVIGINKDFPLRPVVKIVEGNIIRNLLVELTVFIKEIINN</sequence>
<reference evidence="3" key="1">
    <citation type="submission" date="2017-06" db="EMBL/GenBank/DDBJ databases">
        <authorList>
            <person name="Varghese N."/>
            <person name="Submissions S."/>
        </authorList>
    </citation>
    <scope>NUCLEOTIDE SEQUENCE [LARGE SCALE GENOMIC DNA]</scope>
    <source>
        <strain evidence="3">SCA</strain>
    </source>
</reference>
<dbReference type="RefSeq" id="WP_089281344.1">
    <property type="nucleotide sequence ID" value="NZ_FZOJ01000002.1"/>
</dbReference>
<name>A0A239AN67_9FIRM</name>
<dbReference type="PROSITE" id="PS51832">
    <property type="entry name" value="HD_GYP"/>
    <property type="match status" value="1"/>
</dbReference>
<evidence type="ECO:0000313" key="3">
    <source>
        <dbReference type="Proteomes" id="UP000198304"/>
    </source>
</evidence>
<dbReference type="InterPro" id="IPR006675">
    <property type="entry name" value="HDIG_dom"/>
</dbReference>
<dbReference type="InterPro" id="IPR003607">
    <property type="entry name" value="HD/PDEase_dom"/>
</dbReference>
<dbReference type="PANTHER" id="PTHR43155">
    <property type="entry name" value="CYCLIC DI-GMP PHOSPHODIESTERASE PA4108-RELATED"/>
    <property type="match status" value="1"/>
</dbReference>
<dbReference type="InterPro" id="IPR037522">
    <property type="entry name" value="HD_GYP_dom"/>
</dbReference>
<dbReference type="CDD" id="cd00077">
    <property type="entry name" value="HDc"/>
    <property type="match status" value="1"/>
</dbReference>
<dbReference type="NCBIfam" id="TIGR00277">
    <property type="entry name" value="HDIG"/>
    <property type="match status" value="1"/>
</dbReference>
<accession>A0A239AN67</accession>
<dbReference type="Pfam" id="PF13487">
    <property type="entry name" value="HD_5"/>
    <property type="match status" value="1"/>
</dbReference>
<dbReference type="OrthoDB" id="9804747at2"/>
<dbReference type="EMBL" id="FZOJ01000002">
    <property type="protein sequence ID" value="SNR96999.1"/>
    <property type="molecule type" value="Genomic_DNA"/>
</dbReference>
<dbReference type="Gene3D" id="1.10.3210.10">
    <property type="entry name" value="Hypothetical protein af1432"/>
    <property type="match status" value="1"/>
</dbReference>
<proteinExistence type="predicted"/>
<dbReference type="Proteomes" id="UP000198304">
    <property type="component" value="Unassembled WGS sequence"/>
</dbReference>